<name>A0AAW1J924_SAPOF</name>
<evidence type="ECO:0000313" key="1">
    <source>
        <dbReference type="EMBL" id="KAK9699848.1"/>
    </source>
</evidence>
<sequence>MKAASSSEENNVKEKNGSRVRLFDKKVKNKCWASAETVAGRHPEYWRKDVGSNIVCKRFCKCSGCLCFESDHILPFSKVAYC</sequence>
<evidence type="ECO:0000313" key="2">
    <source>
        <dbReference type="Proteomes" id="UP001443914"/>
    </source>
</evidence>
<dbReference type="PANTHER" id="PTHR33427:SF1">
    <property type="entry name" value="F6A14.21 PROTEIN"/>
    <property type="match status" value="1"/>
</dbReference>
<evidence type="ECO:0008006" key="3">
    <source>
        <dbReference type="Google" id="ProtNLM"/>
    </source>
</evidence>
<gene>
    <name evidence="1" type="ORF">RND81_08G199100</name>
</gene>
<reference evidence="1" key="1">
    <citation type="submission" date="2024-03" db="EMBL/GenBank/DDBJ databases">
        <title>WGS assembly of Saponaria officinalis var. Norfolk2.</title>
        <authorList>
            <person name="Jenkins J."/>
            <person name="Shu S."/>
            <person name="Grimwood J."/>
            <person name="Barry K."/>
            <person name="Goodstein D."/>
            <person name="Schmutz J."/>
            <person name="Leebens-Mack J."/>
            <person name="Osbourn A."/>
        </authorList>
    </citation>
    <scope>NUCLEOTIDE SEQUENCE [LARGE SCALE GENOMIC DNA]</scope>
    <source>
        <strain evidence="1">JIC</strain>
    </source>
</reference>
<comment type="caution">
    <text evidence="1">The sequence shown here is derived from an EMBL/GenBank/DDBJ whole genome shotgun (WGS) entry which is preliminary data.</text>
</comment>
<protein>
    <recommendedName>
        <fullName evidence="3">HNH endonuclease</fullName>
    </recommendedName>
</protein>
<proteinExistence type="predicted"/>
<dbReference type="PANTHER" id="PTHR33427">
    <property type="entry name" value="HNH ENDONUCLEASE"/>
    <property type="match status" value="1"/>
</dbReference>
<organism evidence="1 2">
    <name type="scientific">Saponaria officinalis</name>
    <name type="common">Common soapwort</name>
    <name type="synonym">Lychnis saponaria</name>
    <dbReference type="NCBI Taxonomy" id="3572"/>
    <lineage>
        <taxon>Eukaryota</taxon>
        <taxon>Viridiplantae</taxon>
        <taxon>Streptophyta</taxon>
        <taxon>Embryophyta</taxon>
        <taxon>Tracheophyta</taxon>
        <taxon>Spermatophyta</taxon>
        <taxon>Magnoliopsida</taxon>
        <taxon>eudicotyledons</taxon>
        <taxon>Gunneridae</taxon>
        <taxon>Pentapetalae</taxon>
        <taxon>Caryophyllales</taxon>
        <taxon>Caryophyllaceae</taxon>
        <taxon>Caryophylleae</taxon>
        <taxon>Saponaria</taxon>
    </lineage>
</organism>
<dbReference type="EMBL" id="JBDFQZ010000008">
    <property type="protein sequence ID" value="KAK9699848.1"/>
    <property type="molecule type" value="Genomic_DNA"/>
</dbReference>
<dbReference type="Proteomes" id="UP001443914">
    <property type="component" value="Unassembled WGS sequence"/>
</dbReference>
<keyword evidence="2" id="KW-1185">Reference proteome</keyword>
<accession>A0AAW1J924</accession>
<dbReference type="AlphaFoldDB" id="A0AAW1J924"/>